<feature type="domain" description="Glucose-methanol-choline oxidoreductase N-terminal" evidence="5">
    <location>
        <begin position="251"/>
        <end position="265"/>
    </location>
</feature>
<evidence type="ECO:0000313" key="6">
    <source>
        <dbReference type="EMBL" id="MDO6544648.1"/>
    </source>
</evidence>
<dbReference type="AlphaFoldDB" id="A0AAW7YBK5"/>
<dbReference type="PANTHER" id="PTHR11552:SF147">
    <property type="entry name" value="CHOLINE DEHYDROGENASE, MITOCHONDRIAL"/>
    <property type="match status" value="1"/>
</dbReference>
<dbReference type="RefSeq" id="WP_303501039.1">
    <property type="nucleotide sequence ID" value="NZ_JAUOPU010000028.1"/>
</dbReference>
<organism evidence="6 7">
    <name type="scientific">Photobacterium sanguinicancri</name>
    <dbReference type="NCBI Taxonomy" id="875932"/>
    <lineage>
        <taxon>Bacteria</taxon>
        <taxon>Pseudomonadati</taxon>
        <taxon>Pseudomonadota</taxon>
        <taxon>Gammaproteobacteria</taxon>
        <taxon>Vibrionales</taxon>
        <taxon>Vibrionaceae</taxon>
        <taxon>Photobacterium</taxon>
    </lineage>
</organism>
<dbReference type="GO" id="GO:0008812">
    <property type="term" value="F:choline dehydrogenase activity"/>
    <property type="evidence" value="ECO:0007669"/>
    <property type="project" value="UniProtKB-EC"/>
</dbReference>
<accession>A0AAW7YBK5</accession>
<comment type="cofactor">
    <cofactor evidence="1">
        <name>FAD</name>
        <dbReference type="ChEBI" id="CHEBI:57692"/>
    </cofactor>
</comment>
<dbReference type="Proteomes" id="UP001170624">
    <property type="component" value="Unassembled WGS sequence"/>
</dbReference>
<dbReference type="InterPro" id="IPR036188">
    <property type="entry name" value="FAD/NAD-bd_sf"/>
</dbReference>
<dbReference type="PROSITE" id="PS00624">
    <property type="entry name" value="GMC_OXRED_2"/>
    <property type="match status" value="1"/>
</dbReference>
<protein>
    <submittedName>
        <fullName evidence="6">Choline dehydrogenase</fullName>
        <ecNumber evidence="6">1.1.99.1</ecNumber>
    </submittedName>
</protein>
<evidence type="ECO:0000259" key="5">
    <source>
        <dbReference type="PROSITE" id="PS00624"/>
    </source>
</evidence>
<dbReference type="GO" id="GO:0050660">
    <property type="term" value="F:flavin adenine dinucleotide binding"/>
    <property type="evidence" value="ECO:0007669"/>
    <property type="project" value="InterPro"/>
</dbReference>
<dbReference type="SUPFAM" id="SSF51905">
    <property type="entry name" value="FAD/NAD(P)-binding domain"/>
    <property type="match status" value="1"/>
</dbReference>
<gene>
    <name evidence="6" type="ORF">Q4568_19085</name>
</gene>
<dbReference type="InterPro" id="IPR007867">
    <property type="entry name" value="GMC_OxRtase_C"/>
</dbReference>
<dbReference type="EMBL" id="JAUOPU010000028">
    <property type="protein sequence ID" value="MDO6544648.1"/>
    <property type="molecule type" value="Genomic_DNA"/>
</dbReference>
<keyword evidence="6" id="KW-0560">Oxidoreductase</keyword>
<evidence type="ECO:0000256" key="3">
    <source>
        <dbReference type="ARBA" id="ARBA00022630"/>
    </source>
</evidence>
<keyword evidence="4" id="KW-0274">FAD</keyword>
<dbReference type="Gene3D" id="3.50.50.60">
    <property type="entry name" value="FAD/NAD(P)-binding domain"/>
    <property type="match status" value="1"/>
</dbReference>
<dbReference type="NCBIfam" id="NF002550">
    <property type="entry name" value="PRK02106.1"/>
    <property type="match status" value="1"/>
</dbReference>
<evidence type="ECO:0000313" key="7">
    <source>
        <dbReference type="Proteomes" id="UP001170624"/>
    </source>
</evidence>
<sequence length="544" mass="59875">MFDYIIVGAGSAGCTLANRLSEDPKIKVCLIEAGPKDTSFLVHVPLGLIGMMHSKKMNWRYYTDPESELNNRQLFWPRGKTLGGSSASNAMCYIRGHAWDYDHWASLGNKGWKYNDVLPYFKKAQNQVRGEDAYHGIGGPLNVDDLRVKNPLSVAFVAAAKQAGHYYNSDFNGVSQEGVGYYQVTQINGQRCSSAVGYLRPSETRPNLVVITDALTTKILFNGKQAVGVEYEKDGKRDVVNAKREVILSGGAINSPQLLMLSGIGDQTQLEALGIDCRHHLPGVGKNLQDHLDTLVVTREKTFHSVGFSPVAMLRSLKGAVDYLLFRKGNFTTNIAEAGGFAKTSPDLSEPDVQFHFSPCFLDNHGLNLWQTVRHGYSLHVCNLRPKSRGWLSLASTNPHDAVRIHAGYLSHPDDIEVMLKGIKLSRQILAQKSFDAFRGEEVYPGKAIQSDDELRAFIRRKAESIYHPIGTCKMGADNMAVVDSELKVHGLVGLRVVDASIMPTLVGGNTNAPTIMIAEKASVDILSKVEISYQQKKKTVGIV</sequence>
<name>A0AAW7YBK5_9GAMM</name>
<dbReference type="PANTHER" id="PTHR11552">
    <property type="entry name" value="GLUCOSE-METHANOL-CHOLINE GMC OXIDOREDUCTASE"/>
    <property type="match status" value="1"/>
</dbReference>
<dbReference type="Pfam" id="PF05199">
    <property type="entry name" value="GMC_oxred_C"/>
    <property type="match status" value="1"/>
</dbReference>
<dbReference type="InterPro" id="IPR012132">
    <property type="entry name" value="GMC_OxRdtase"/>
</dbReference>
<dbReference type="Gene3D" id="3.30.560.10">
    <property type="entry name" value="Glucose Oxidase, domain 3"/>
    <property type="match status" value="1"/>
</dbReference>
<dbReference type="Pfam" id="PF00732">
    <property type="entry name" value="GMC_oxred_N"/>
    <property type="match status" value="1"/>
</dbReference>
<dbReference type="EC" id="1.1.99.1" evidence="6"/>
<evidence type="ECO:0000256" key="2">
    <source>
        <dbReference type="ARBA" id="ARBA00010790"/>
    </source>
</evidence>
<dbReference type="SUPFAM" id="SSF54373">
    <property type="entry name" value="FAD-linked reductases, C-terminal domain"/>
    <property type="match status" value="1"/>
</dbReference>
<dbReference type="PIRSF" id="PIRSF000137">
    <property type="entry name" value="Alcohol_oxidase"/>
    <property type="match status" value="1"/>
</dbReference>
<comment type="similarity">
    <text evidence="2">Belongs to the GMC oxidoreductase family.</text>
</comment>
<comment type="caution">
    <text evidence="6">The sequence shown here is derived from an EMBL/GenBank/DDBJ whole genome shotgun (WGS) entry which is preliminary data.</text>
</comment>
<proteinExistence type="inferred from homology"/>
<keyword evidence="3" id="KW-0285">Flavoprotein</keyword>
<evidence type="ECO:0000256" key="1">
    <source>
        <dbReference type="ARBA" id="ARBA00001974"/>
    </source>
</evidence>
<evidence type="ECO:0000256" key="4">
    <source>
        <dbReference type="ARBA" id="ARBA00022827"/>
    </source>
</evidence>
<dbReference type="InterPro" id="IPR000172">
    <property type="entry name" value="GMC_OxRdtase_N"/>
</dbReference>
<reference evidence="6" key="1">
    <citation type="submission" date="2023-07" db="EMBL/GenBank/DDBJ databases">
        <title>Genome content predicts the carbon catabolic preferences of heterotrophic bacteria.</title>
        <authorList>
            <person name="Gralka M."/>
        </authorList>
    </citation>
    <scope>NUCLEOTIDE SEQUENCE</scope>
    <source>
        <strain evidence="6">G2M05</strain>
    </source>
</reference>